<gene>
    <name evidence="4" type="ORF">HGR_13264</name>
</gene>
<feature type="signal peptide" evidence="3">
    <location>
        <begin position="1"/>
        <end position="34"/>
    </location>
</feature>
<dbReference type="EMBL" id="AEGR01000082">
    <property type="protein sequence ID" value="EGI76011.1"/>
    <property type="molecule type" value="Genomic_DNA"/>
</dbReference>
<keyword evidence="2" id="KW-0479">Metal-binding</keyword>
<dbReference type="GO" id="GO:0030975">
    <property type="term" value="F:thiamine binding"/>
    <property type="evidence" value="ECO:0007669"/>
    <property type="project" value="TreeGrafter"/>
</dbReference>
<dbReference type="PANTHER" id="PTHR30006:SF2">
    <property type="entry name" value="ABC TRANSPORTER SUBSTRATE-BINDING PROTEIN"/>
    <property type="match status" value="1"/>
</dbReference>
<dbReference type="SUPFAM" id="SSF53850">
    <property type="entry name" value="Periplasmic binding protein-like II"/>
    <property type="match status" value="1"/>
</dbReference>
<evidence type="ECO:0000313" key="5">
    <source>
        <dbReference type="Proteomes" id="UP000016368"/>
    </source>
</evidence>
<accession>F3KW15</accession>
<dbReference type="STRING" id="887062.HGR_13264"/>
<comment type="caution">
    <text evidence="4">The sequence shown here is derived from an EMBL/GenBank/DDBJ whole genome shotgun (WGS) entry which is preliminary data.</text>
</comment>
<dbReference type="AlphaFoldDB" id="F3KW15"/>
<feature type="chain" id="PRO_5003302123" evidence="3">
    <location>
        <begin position="35"/>
        <end position="331"/>
    </location>
</feature>
<sequence length="331" mass="34967">MTDLSIGNWNARFIRRAVAAAIGALALVTTGAQALTVYSAGPDELIRNLAEGYERATGVKVDVFQADTGKVMARLEAEAANPRADVVISASWDSALDLHQRGWLLTYQSPNAAKVPALYKGPSYVAQGLSALAIAWNPGSGTPRPQDWSDLAGEAFRGKVNMPNPAQSGTALELLSGLQAAHGADAWKLFGELKAKGMNISGANAQALNPVLQGAKAAVFGAVDYVTYGAQAKGEKVDIIFPSSGTVVAARPMMILKSSKAQADARKFIDYVLSDAGQTAVARVYLIPARSDVAAQRPGLDSFKALPPADAQERAGRQALLERFTELFARR</sequence>
<dbReference type="GO" id="GO:0015888">
    <property type="term" value="P:thiamine transport"/>
    <property type="evidence" value="ECO:0007669"/>
    <property type="project" value="TreeGrafter"/>
</dbReference>
<evidence type="ECO:0000256" key="3">
    <source>
        <dbReference type="SAM" id="SignalP"/>
    </source>
</evidence>
<dbReference type="InterPro" id="IPR026045">
    <property type="entry name" value="Ferric-bd"/>
</dbReference>
<name>F3KW15_9BURK</name>
<dbReference type="Gene3D" id="3.40.190.10">
    <property type="entry name" value="Periplasmic binding protein-like II"/>
    <property type="match status" value="2"/>
</dbReference>
<dbReference type="CDD" id="cd13547">
    <property type="entry name" value="PBP2_Fbp_like_2"/>
    <property type="match status" value="1"/>
</dbReference>
<keyword evidence="2" id="KW-0408">Iron</keyword>
<dbReference type="GO" id="GO:0030976">
    <property type="term" value="F:thiamine pyrophosphate binding"/>
    <property type="evidence" value="ECO:0007669"/>
    <property type="project" value="TreeGrafter"/>
</dbReference>
<dbReference type="Pfam" id="PF13531">
    <property type="entry name" value="SBP_bac_11"/>
    <property type="match status" value="1"/>
</dbReference>
<dbReference type="GO" id="GO:0030288">
    <property type="term" value="C:outer membrane-bounded periplasmic space"/>
    <property type="evidence" value="ECO:0007669"/>
    <property type="project" value="TreeGrafter"/>
</dbReference>
<dbReference type="Proteomes" id="UP000016368">
    <property type="component" value="Unassembled WGS sequence"/>
</dbReference>
<dbReference type="OrthoDB" id="366726at2"/>
<feature type="binding site" evidence="2">
    <location>
        <position position="225"/>
    </location>
    <ligand>
        <name>Fe cation</name>
        <dbReference type="ChEBI" id="CHEBI:24875"/>
    </ligand>
</feature>
<dbReference type="PANTHER" id="PTHR30006">
    <property type="entry name" value="THIAMINE-BINDING PERIPLASMIC PROTEIN-RELATED"/>
    <property type="match status" value="1"/>
</dbReference>
<evidence type="ECO:0000256" key="1">
    <source>
        <dbReference type="ARBA" id="ARBA00022729"/>
    </source>
</evidence>
<dbReference type="PIRSF" id="PIRSF002825">
    <property type="entry name" value="CfbpA"/>
    <property type="match status" value="1"/>
</dbReference>
<reference evidence="4 5" key="1">
    <citation type="journal article" date="2011" name="EMBO J.">
        <title>Structural diversity of bacterial flagellar motors.</title>
        <authorList>
            <person name="Chen S."/>
            <person name="Beeby M."/>
            <person name="Murphy G.E."/>
            <person name="Leadbetter J.R."/>
            <person name="Hendrixson D.R."/>
            <person name="Briegel A."/>
            <person name="Li Z."/>
            <person name="Shi J."/>
            <person name="Tocheva E.I."/>
            <person name="Muller A."/>
            <person name="Dobro M.J."/>
            <person name="Jensen G.J."/>
        </authorList>
    </citation>
    <scope>NUCLEOTIDE SEQUENCE [LARGE SCALE GENOMIC DNA]</scope>
    <source>
        <strain evidence="4 5">ATCC 19624</strain>
    </source>
</reference>
<organism evidence="4 5">
    <name type="scientific">Hylemonella gracilis ATCC 19624</name>
    <dbReference type="NCBI Taxonomy" id="887062"/>
    <lineage>
        <taxon>Bacteria</taxon>
        <taxon>Pseudomonadati</taxon>
        <taxon>Pseudomonadota</taxon>
        <taxon>Betaproteobacteria</taxon>
        <taxon>Burkholderiales</taxon>
        <taxon>Comamonadaceae</taxon>
        <taxon>Hylemonella</taxon>
    </lineage>
</organism>
<dbReference type="RefSeq" id="WP_006298747.1">
    <property type="nucleotide sequence ID" value="NZ_AEGR01000082.1"/>
</dbReference>
<keyword evidence="1 3" id="KW-0732">Signal</keyword>
<dbReference type="eggNOG" id="COG1840">
    <property type="taxonomic scope" value="Bacteria"/>
</dbReference>
<evidence type="ECO:0000256" key="2">
    <source>
        <dbReference type="PIRSR" id="PIRSR002825-1"/>
    </source>
</evidence>
<protein>
    <submittedName>
        <fullName evidence="4">Extracellular solute-binding protein family 1</fullName>
    </submittedName>
</protein>
<evidence type="ECO:0000313" key="4">
    <source>
        <dbReference type="EMBL" id="EGI76011.1"/>
    </source>
</evidence>
<proteinExistence type="predicted"/>
<keyword evidence="5" id="KW-1185">Reference proteome</keyword>
<dbReference type="GO" id="GO:0046872">
    <property type="term" value="F:metal ion binding"/>
    <property type="evidence" value="ECO:0007669"/>
    <property type="project" value="UniProtKB-KW"/>
</dbReference>